<dbReference type="PANTHER" id="PTHR40129:SF2">
    <property type="entry name" value="KETOPANTOATE REDUCTASE N-TERMINAL DOMAIN-CONTAINING PROTEIN"/>
    <property type="match status" value="1"/>
</dbReference>
<dbReference type="PANTHER" id="PTHR40129">
    <property type="entry name" value="KETOPANTOATE REDUCTASE N-TERMINAL DOMAIN-CONTAINING PROTEIN"/>
    <property type="match status" value="1"/>
</dbReference>
<dbReference type="Proteomes" id="UP001412239">
    <property type="component" value="Unassembled WGS sequence"/>
</dbReference>
<name>A0A292Q3A0_9PEZI</name>
<proteinExistence type="predicted"/>
<gene>
    <name evidence="1" type="ORF">GSTUAT00002469001</name>
</gene>
<protein>
    <submittedName>
        <fullName evidence="1">Uncharacterized protein</fullName>
    </submittedName>
</protein>
<reference evidence="1" key="1">
    <citation type="submission" date="2015-10" db="EMBL/GenBank/DDBJ databases">
        <authorList>
            <person name="Regsiter A."/>
            <person name="william w."/>
        </authorList>
    </citation>
    <scope>NUCLEOTIDE SEQUENCE</scope>
    <source>
        <strain evidence="1">Montdore</strain>
    </source>
</reference>
<evidence type="ECO:0000313" key="2">
    <source>
        <dbReference type="Proteomes" id="UP001412239"/>
    </source>
</evidence>
<dbReference type="EMBL" id="LN890972">
    <property type="protein sequence ID" value="CUS13531.1"/>
    <property type="molecule type" value="Genomic_DNA"/>
</dbReference>
<evidence type="ECO:0000313" key="1">
    <source>
        <dbReference type="EMBL" id="CUS13531.1"/>
    </source>
</evidence>
<accession>A0A292Q3A0</accession>
<organism evidence="1 2">
    <name type="scientific">Tuber aestivum</name>
    <name type="common">summer truffle</name>
    <dbReference type="NCBI Taxonomy" id="59557"/>
    <lineage>
        <taxon>Eukaryota</taxon>
        <taxon>Fungi</taxon>
        <taxon>Dikarya</taxon>
        <taxon>Ascomycota</taxon>
        <taxon>Pezizomycotina</taxon>
        <taxon>Pezizomycetes</taxon>
        <taxon>Pezizales</taxon>
        <taxon>Tuberaceae</taxon>
        <taxon>Tuber</taxon>
    </lineage>
</organism>
<dbReference type="AlphaFoldDB" id="A0A292Q3A0"/>
<keyword evidence="2" id="KW-1185">Reference proteome</keyword>
<sequence length="281" mass="31158">MSADREDSVQVLILGAGWTSTFLIPLLDDNKITHAATTRKGSDDSIPFKFDPESDDPAPFLPLPSAKTVLITFPIKGTGGSKLLVTLYMRTHQHVKTNFIQLGTTGIWPDKGLHDRFTIPFPDNPRKIAEDELLSLGGTVLNLAGLWGGSRHPRNWVGRVAPDKEELAGKGSLHLIHGWDVARAIIVVHESFTPGERWLITDLRIYDWWDLASAWDEGGLLAVPKLKTAEGKQAEWVQELMVAKGIKSLPRPPEQLKRGLNSLHFWKHFGIMPSKTLVTGS</sequence>
<dbReference type="Gene3D" id="3.40.50.720">
    <property type="entry name" value="NAD(P)-binding Rossmann-like Domain"/>
    <property type="match status" value="1"/>
</dbReference>